<protein>
    <submittedName>
        <fullName evidence="2">Uncharacterized protein</fullName>
    </submittedName>
</protein>
<sequence>MNLHSILVIYVELAVLWWLYAWLYYGYRTDLLRLRLFIIRDRLFDAAMKGELDFNSLAYKRTRTTLNGALRFAHRLTLSKLLITAIWMRRKDPNATERHHQATRLAMQGLTMDQKRLLLNAQDEIRVVMLTHVAHVSLPLYPLVMLFKFGLRLHWWRESLVKRKTLGRMKEIEAHAFDLGNQNDGLYAH</sequence>
<proteinExistence type="predicted"/>
<gene>
    <name evidence="2" type="ORF">DM484_07720</name>
</gene>
<keyword evidence="1" id="KW-1133">Transmembrane helix</keyword>
<accession>A0A2W4RCZ2</accession>
<name>A0A2W4RCZ2_9GAMM</name>
<dbReference type="AlphaFoldDB" id="A0A2W4RCZ2"/>
<comment type="caution">
    <text evidence="2">The sequence shown here is derived from an EMBL/GenBank/DDBJ whole genome shotgun (WGS) entry which is preliminary data.</text>
</comment>
<organism evidence="2 3">
    <name type="scientific">Candidatus Methylumidiphilus alinenensis</name>
    <dbReference type="NCBI Taxonomy" id="2202197"/>
    <lineage>
        <taxon>Bacteria</taxon>
        <taxon>Pseudomonadati</taxon>
        <taxon>Pseudomonadota</taxon>
        <taxon>Gammaproteobacteria</taxon>
        <taxon>Methylococcales</taxon>
        <taxon>Candidatus Methylumidiphilus</taxon>
    </lineage>
</organism>
<reference evidence="2 3" key="1">
    <citation type="journal article" date="2018" name="Aquat. Microb. Ecol.">
        <title>Gammaproteobacterial methanotrophs dominate.</title>
        <authorList>
            <person name="Rissanen A.J."/>
            <person name="Saarenheimo J."/>
            <person name="Tiirola M."/>
            <person name="Peura S."/>
            <person name="Aalto S.L."/>
            <person name="Karvinen A."/>
            <person name="Nykanen H."/>
        </authorList>
    </citation>
    <scope>NUCLEOTIDE SEQUENCE [LARGE SCALE GENOMIC DNA]</scope>
    <source>
        <strain evidence="2">AMbin10</strain>
    </source>
</reference>
<dbReference type="EMBL" id="QJPH01000257">
    <property type="protein sequence ID" value="PZN81742.1"/>
    <property type="molecule type" value="Genomic_DNA"/>
</dbReference>
<dbReference type="Proteomes" id="UP000249396">
    <property type="component" value="Unassembled WGS sequence"/>
</dbReference>
<evidence type="ECO:0000313" key="2">
    <source>
        <dbReference type="EMBL" id="PZN81742.1"/>
    </source>
</evidence>
<feature type="transmembrane region" description="Helical" evidence="1">
    <location>
        <begin position="6"/>
        <end position="25"/>
    </location>
</feature>
<keyword evidence="1" id="KW-0472">Membrane</keyword>
<keyword evidence="1" id="KW-0812">Transmembrane</keyword>
<evidence type="ECO:0000313" key="3">
    <source>
        <dbReference type="Proteomes" id="UP000249396"/>
    </source>
</evidence>
<evidence type="ECO:0000256" key="1">
    <source>
        <dbReference type="SAM" id="Phobius"/>
    </source>
</evidence>